<dbReference type="Gene3D" id="2.40.50.90">
    <property type="match status" value="1"/>
</dbReference>
<accession>A0A1N7K4S5</accession>
<dbReference type="STRING" id="80876.SAMN05421779_102604"/>
<dbReference type="InterPro" id="IPR035437">
    <property type="entry name" value="SNase_OB-fold_sf"/>
</dbReference>
<dbReference type="SUPFAM" id="SSF50199">
    <property type="entry name" value="Staphylococcal nuclease"/>
    <property type="match status" value="1"/>
</dbReference>
<dbReference type="InterPro" id="IPR016071">
    <property type="entry name" value="Staphylococal_nuclease_OB-fold"/>
</dbReference>
<keyword evidence="3" id="KW-1185">Reference proteome</keyword>
<dbReference type="EMBL" id="FTOA01000002">
    <property type="protein sequence ID" value="SIS56579.1"/>
    <property type="molecule type" value="Genomic_DNA"/>
</dbReference>
<evidence type="ECO:0000313" key="3">
    <source>
        <dbReference type="Proteomes" id="UP000185678"/>
    </source>
</evidence>
<protein>
    <submittedName>
        <fullName evidence="2">Nuclease homologue</fullName>
    </submittedName>
</protein>
<evidence type="ECO:0000259" key="1">
    <source>
        <dbReference type="Pfam" id="PF00565"/>
    </source>
</evidence>
<proteinExistence type="predicted"/>
<feature type="domain" description="TNase-like" evidence="1">
    <location>
        <begin position="85"/>
        <end position="160"/>
    </location>
</feature>
<dbReference type="OrthoDB" id="7618306at2"/>
<evidence type="ECO:0000313" key="2">
    <source>
        <dbReference type="EMBL" id="SIS56579.1"/>
    </source>
</evidence>
<dbReference type="Pfam" id="PF00565">
    <property type="entry name" value="SNase"/>
    <property type="match status" value="1"/>
</dbReference>
<dbReference type="AlphaFoldDB" id="A0A1N7K4S5"/>
<sequence>MRGAIRLFRGENRLLHGALLTLLLVVGMTVDTLAGQRVQELRSTGEIMLKSGDTVCLADVVMPSVLIGDAGMDERVIATLKIFLDGKDIQVVPSSDWAGRDRYGRISGDVVDPTGLSARDHLLSAGLVMVYAGADRPAGEVTALLAREDLAREQERGLWRSPQVLDPAQVTASRQTMVLVEGIIRRAQETSSGGYLNFGDDWRTDFTVKVSPAAAKALRRRDGGLEALNGRMVRVRGWVRPENGPMIDLDQPAHLELLPP</sequence>
<name>A0A1N7K4S5_9PROT</name>
<dbReference type="Proteomes" id="UP000185678">
    <property type="component" value="Unassembled WGS sequence"/>
</dbReference>
<gene>
    <name evidence="2" type="ORF">SAMN05421779_102604</name>
</gene>
<reference evidence="2 3" key="1">
    <citation type="submission" date="2017-01" db="EMBL/GenBank/DDBJ databases">
        <authorList>
            <person name="Mah S.A."/>
            <person name="Swanson W.J."/>
            <person name="Moy G.W."/>
            <person name="Vacquier V.D."/>
        </authorList>
    </citation>
    <scope>NUCLEOTIDE SEQUENCE [LARGE SCALE GENOMIC DNA]</scope>
    <source>
        <strain evidence="2 3">DSM 11589</strain>
    </source>
</reference>
<organism evidence="2 3">
    <name type="scientific">Insolitispirillum peregrinum</name>
    <dbReference type="NCBI Taxonomy" id="80876"/>
    <lineage>
        <taxon>Bacteria</taxon>
        <taxon>Pseudomonadati</taxon>
        <taxon>Pseudomonadota</taxon>
        <taxon>Alphaproteobacteria</taxon>
        <taxon>Rhodospirillales</taxon>
        <taxon>Novispirillaceae</taxon>
        <taxon>Insolitispirillum</taxon>
    </lineage>
</organism>